<evidence type="ECO:0000256" key="8">
    <source>
        <dbReference type="ARBA" id="ARBA00022833"/>
    </source>
</evidence>
<dbReference type="GO" id="GO:0016788">
    <property type="term" value="F:hydrolase activity, acting on ester bonds"/>
    <property type="evidence" value="ECO:0007669"/>
    <property type="project" value="TreeGrafter"/>
</dbReference>
<evidence type="ECO:0000256" key="5">
    <source>
        <dbReference type="ARBA" id="ARBA00022525"/>
    </source>
</evidence>
<keyword evidence="9" id="KW-0408">Iron</keyword>
<accession>A9NXQ3</accession>
<dbReference type="FunFam" id="3.60.21.10:FF:000038">
    <property type="entry name" value="Probable inactive purple acid phosphatase 29"/>
    <property type="match status" value="1"/>
</dbReference>
<dbReference type="GO" id="GO:0046872">
    <property type="term" value="F:metal ion binding"/>
    <property type="evidence" value="ECO:0007669"/>
    <property type="project" value="UniProtKB-KW"/>
</dbReference>
<evidence type="ECO:0000313" key="12">
    <source>
        <dbReference type="EMBL" id="ABK25414.1"/>
    </source>
</evidence>
<evidence type="ECO:0000256" key="10">
    <source>
        <dbReference type="ARBA" id="ARBA00023180"/>
    </source>
</evidence>
<comment type="subunit">
    <text evidence="4">Homodimer.</text>
</comment>
<dbReference type="InterPro" id="IPR004843">
    <property type="entry name" value="Calcineurin-like_PHP"/>
</dbReference>
<dbReference type="InterPro" id="IPR011230">
    <property type="entry name" value="PAP14/16/28/29"/>
</dbReference>
<keyword evidence="8" id="KW-0862">Zinc</keyword>
<reference evidence="12" key="1">
    <citation type="journal article" date="2008" name="BMC Genomics">
        <title>A conifer genomics resource of 200,000 spruce (Picea spp.) ESTs and 6,464 high-quality, sequence-finished full-length cDNAs for Sitka spruce (Picea sitchensis).</title>
        <authorList>
            <person name="Ralph S.G."/>
            <person name="Chun H.J."/>
            <person name="Kolosova N."/>
            <person name="Cooper D."/>
            <person name="Oddy C."/>
            <person name="Ritland C.E."/>
            <person name="Kirkpatrick R."/>
            <person name="Moore R."/>
            <person name="Barber S."/>
            <person name="Holt R.A."/>
            <person name="Jones S.J."/>
            <person name="Marra M.A."/>
            <person name="Douglas C.J."/>
            <person name="Ritland K."/>
            <person name="Bohlmann J."/>
        </authorList>
    </citation>
    <scope>NUCLEOTIDE SEQUENCE</scope>
    <source>
        <tissue evidence="12">Bark</tissue>
    </source>
</reference>
<comment type="subcellular location">
    <subcellularLocation>
        <location evidence="2">Secreted</location>
    </subcellularLocation>
</comment>
<organism evidence="12">
    <name type="scientific">Picea sitchensis</name>
    <name type="common">Sitka spruce</name>
    <name type="synonym">Pinus sitchensis</name>
    <dbReference type="NCBI Taxonomy" id="3332"/>
    <lineage>
        <taxon>Eukaryota</taxon>
        <taxon>Viridiplantae</taxon>
        <taxon>Streptophyta</taxon>
        <taxon>Embryophyta</taxon>
        <taxon>Tracheophyta</taxon>
        <taxon>Spermatophyta</taxon>
        <taxon>Pinopsida</taxon>
        <taxon>Pinidae</taxon>
        <taxon>Conifers I</taxon>
        <taxon>Pinales</taxon>
        <taxon>Pinaceae</taxon>
        <taxon>Picea</taxon>
    </lineage>
</organism>
<evidence type="ECO:0000256" key="9">
    <source>
        <dbReference type="ARBA" id="ARBA00023004"/>
    </source>
</evidence>
<evidence type="ECO:0000256" key="2">
    <source>
        <dbReference type="ARBA" id="ARBA00004613"/>
    </source>
</evidence>
<name>A9NXQ3_PICSI</name>
<dbReference type="AlphaFoldDB" id="A9NXQ3"/>
<feature type="domain" description="Calcineurin-like phosphoesterase" evidence="11">
    <location>
        <begin position="50"/>
        <end position="306"/>
    </location>
</feature>
<sequence>MAALEHSHSLQAEAFLFIVLFATTAWVVSTATAKSVPLPPLRFKSTIGKFKILQVADMHYADGQSTKCEDVLPSQFSTCSDLNTTDFVKRMIKAEKPDFIVFTGDNIYGVDAKDAATSLKAAFEPAISAKLPWAAVLGNHDQESTLTRKQVMKHIVPMEYTLSKVNPHGKKIDGFGNYNLEVKGMKGSKLEGKSVLNLYFLDSGDYSTDPNITGYDWIKASQQAWFKETSAKLQKNYKSNPSAQSESAPGLVYFHIPLPEVKIFGSSSIIGVKQEPISCPLYNSGFLETMVQAEDVKAAFTGHDHKNDFCGKLRGIELCYAGGFGYHAYGKAGWSRRSRVVVASLEKDIKGGWKGVQSITTWKRLDDEHLSKIDTQTLWTKTRMSSFED</sequence>
<dbReference type="PANTHER" id="PTHR32440">
    <property type="entry name" value="PHOSPHATASE DCR2-RELATED-RELATED"/>
    <property type="match status" value="1"/>
</dbReference>
<dbReference type="SUPFAM" id="SSF56300">
    <property type="entry name" value="Metallo-dependent phosphatases"/>
    <property type="match status" value="1"/>
</dbReference>
<evidence type="ECO:0000256" key="3">
    <source>
        <dbReference type="ARBA" id="ARBA00008723"/>
    </source>
</evidence>
<dbReference type="PANTHER" id="PTHR32440:SF0">
    <property type="entry name" value="PHOSPHATASE DCR2-RELATED"/>
    <property type="match status" value="1"/>
</dbReference>
<keyword evidence="5" id="KW-0964">Secreted</keyword>
<keyword evidence="6" id="KW-0479">Metal-binding</keyword>
<comment type="cofactor">
    <cofactor evidence="1">
        <name>Zn(2+)</name>
        <dbReference type="ChEBI" id="CHEBI:29105"/>
    </cofactor>
</comment>
<protein>
    <recommendedName>
        <fullName evidence="11">Calcineurin-like phosphoesterase domain-containing protein</fullName>
    </recommendedName>
</protein>
<dbReference type="Gene3D" id="3.60.21.10">
    <property type="match status" value="1"/>
</dbReference>
<keyword evidence="7" id="KW-0732">Signal</keyword>
<dbReference type="OMA" id="HIVPMEY"/>
<dbReference type="InterPro" id="IPR029052">
    <property type="entry name" value="Metallo-depent_PP-like"/>
</dbReference>
<dbReference type="GO" id="GO:0005737">
    <property type="term" value="C:cytoplasm"/>
    <property type="evidence" value="ECO:0007669"/>
    <property type="project" value="TreeGrafter"/>
</dbReference>
<evidence type="ECO:0000256" key="7">
    <source>
        <dbReference type="ARBA" id="ARBA00022729"/>
    </source>
</evidence>
<dbReference type="PIRSF" id="PIRSF030250">
    <property type="entry name" value="Ptase_At2g46880"/>
    <property type="match status" value="1"/>
</dbReference>
<dbReference type="CDD" id="cd07383">
    <property type="entry name" value="MPP_Dcr2"/>
    <property type="match status" value="1"/>
</dbReference>
<evidence type="ECO:0000256" key="6">
    <source>
        <dbReference type="ARBA" id="ARBA00022723"/>
    </source>
</evidence>
<proteinExistence type="evidence at transcript level"/>
<dbReference type="EMBL" id="EF086128">
    <property type="protein sequence ID" value="ABK25414.1"/>
    <property type="molecule type" value="mRNA"/>
</dbReference>
<comment type="similarity">
    <text evidence="3">Belongs to the metallophosphoesterase superfamily. Purple acid phosphatase family.</text>
</comment>
<evidence type="ECO:0000256" key="1">
    <source>
        <dbReference type="ARBA" id="ARBA00001947"/>
    </source>
</evidence>
<evidence type="ECO:0000256" key="4">
    <source>
        <dbReference type="ARBA" id="ARBA00011738"/>
    </source>
</evidence>
<dbReference type="Pfam" id="PF00149">
    <property type="entry name" value="Metallophos"/>
    <property type="match status" value="1"/>
</dbReference>
<keyword evidence="10" id="KW-0325">Glycoprotein</keyword>
<dbReference type="GO" id="GO:0005576">
    <property type="term" value="C:extracellular region"/>
    <property type="evidence" value="ECO:0007669"/>
    <property type="project" value="UniProtKB-SubCell"/>
</dbReference>
<evidence type="ECO:0000259" key="11">
    <source>
        <dbReference type="Pfam" id="PF00149"/>
    </source>
</evidence>